<reference evidence="1 2" key="1">
    <citation type="submission" date="2017-05" db="EMBL/GenBank/DDBJ databases">
        <title>Whole genome sequence of Pseudomonas putida isolate 1312 commercialized as a biostimulant.</title>
        <authorList>
            <person name="Crovadore J."/>
            <person name="Blanc P."/>
            <person name="Chablais R."/>
            <person name="Cochard B."/>
            <person name="Grizard D."/>
            <person name="Lefort F."/>
        </authorList>
    </citation>
    <scope>NUCLEOTIDE SEQUENCE [LARGE SCALE GENOMIC DNA]</scope>
    <source>
        <strain evidence="1 2">1312</strain>
    </source>
</reference>
<evidence type="ECO:0000313" key="1">
    <source>
        <dbReference type="EMBL" id="OUM24850.1"/>
    </source>
</evidence>
<dbReference type="AlphaFoldDB" id="A0A1Y3KLL5"/>
<sequence length="78" mass="8399">MQPFRGTRPLLQGLHAPCRSGLVPRKGRKAAPAISAPDAPILCPMHLAKAQIPSKPGLIPLKAQYSRALQNWHAPCNS</sequence>
<gene>
    <name evidence="1" type="ORF">B8W72_27205</name>
</gene>
<comment type="caution">
    <text evidence="1">The sequence shown here is derived from an EMBL/GenBank/DDBJ whole genome shotgun (WGS) entry which is preliminary data.</text>
</comment>
<dbReference type="EMBL" id="NFSB01000089">
    <property type="protein sequence ID" value="OUM24850.1"/>
    <property type="molecule type" value="Genomic_DNA"/>
</dbReference>
<proteinExistence type="predicted"/>
<protein>
    <submittedName>
        <fullName evidence="1">Uncharacterized protein</fullName>
    </submittedName>
</protein>
<evidence type="ECO:0000313" key="2">
    <source>
        <dbReference type="Proteomes" id="UP000196082"/>
    </source>
</evidence>
<accession>A0A1Y3KLL5</accession>
<organism evidence="1 2">
    <name type="scientific">Pseudomonas putida</name>
    <name type="common">Arthrobacter siderocapsulatus</name>
    <dbReference type="NCBI Taxonomy" id="303"/>
    <lineage>
        <taxon>Bacteria</taxon>
        <taxon>Pseudomonadati</taxon>
        <taxon>Pseudomonadota</taxon>
        <taxon>Gammaproteobacteria</taxon>
        <taxon>Pseudomonadales</taxon>
        <taxon>Pseudomonadaceae</taxon>
        <taxon>Pseudomonas</taxon>
    </lineage>
</organism>
<name>A0A1Y3KLL5_PSEPU</name>
<dbReference type="Proteomes" id="UP000196082">
    <property type="component" value="Unassembled WGS sequence"/>
</dbReference>